<evidence type="ECO:0000259" key="7">
    <source>
        <dbReference type="Pfam" id="PF00248"/>
    </source>
</evidence>
<feature type="site" description="Lowers pKa of active site Tyr" evidence="6">
    <location>
        <position position="81"/>
    </location>
</feature>
<dbReference type="VEuPathDB" id="FungiDB:BCV72DRAFT_231125"/>
<feature type="active site" description="Proton donor" evidence="4">
    <location>
        <position position="50"/>
    </location>
</feature>
<dbReference type="SUPFAM" id="SSF51430">
    <property type="entry name" value="NAD(P)-linked oxidoreductase"/>
    <property type="match status" value="1"/>
</dbReference>
<comment type="similarity">
    <text evidence="1">Belongs to the aldo/keto reductase family.</text>
</comment>
<reference evidence="8" key="1">
    <citation type="journal article" date="2016" name="Proc. Natl. Acad. Sci. U.S.A.">
        <title>Lipid metabolic changes in an early divergent fungus govern the establishment of a mutualistic symbiosis with endobacteria.</title>
        <authorList>
            <person name="Lastovetsky O.A."/>
            <person name="Gaspar M.L."/>
            <person name="Mondo S.J."/>
            <person name="LaButti K.M."/>
            <person name="Sandor L."/>
            <person name="Grigoriev I.V."/>
            <person name="Henry S.A."/>
            <person name="Pawlowska T.E."/>
        </authorList>
    </citation>
    <scope>NUCLEOTIDE SEQUENCE [LARGE SCALE GENOMIC DNA]</scope>
    <source>
        <strain evidence="8">ATCC 52814</strain>
    </source>
</reference>
<dbReference type="PRINTS" id="PR00069">
    <property type="entry name" value="ALDKETRDTASE"/>
</dbReference>
<keyword evidence="3" id="KW-0560">Oxidoreductase</keyword>
<dbReference type="FunFam" id="3.20.20.100:FF:000015">
    <property type="entry name" value="Oxidoreductase, aldo/keto reductase family"/>
    <property type="match status" value="1"/>
</dbReference>
<dbReference type="InterPro" id="IPR023210">
    <property type="entry name" value="NADP_OxRdtase_dom"/>
</dbReference>
<dbReference type="EMBL" id="KV921964">
    <property type="protein sequence ID" value="ORE04689.1"/>
    <property type="molecule type" value="Genomic_DNA"/>
</dbReference>
<dbReference type="AlphaFoldDB" id="A0A1X0QY69"/>
<evidence type="ECO:0000256" key="5">
    <source>
        <dbReference type="PIRSR" id="PIRSR000097-2"/>
    </source>
</evidence>
<evidence type="ECO:0000256" key="3">
    <source>
        <dbReference type="ARBA" id="ARBA00023002"/>
    </source>
</evidence>
<dbReference type="Pfam" id="PF00248">
    <property type="entry name" value="Aldo_ket_red"/>
    <property type="match status" value="1"/>
</dbReference>
<evidence type="ECO:0000256" key="6">
    <source>
        <dbReference type="PIRSR" id="PIRSR000097-3"/>
    </source>
</evidence>
<name>A0A1X0QY69_RHIZD</name>
<keyword evidence="2" id="KW-0521">NADP</keyword>
<organism evidence="8">
    <name type="scientific">Rhizopus microsporus var. microsporus</name>
    <dbReference type="NCBI Taxonomy" id="86635"/>
    <lineage>
        <taxon>Eukaryota</taxon>
        <taxon>Fungi</taxon>
        <taxon>Fungi incertae sedis</taxon>
        <taxon>Mucoromycota</taxon>
        <taxon>Mucoromycotina</taxon>
        <taxon>Mucoromycetes</taxon>
        <taxon>Mucorales</taxon>
        <taxon>Mucorineae</taxon>
        <taxon>Rhizopodaceae</taxon>
        <taxon>Rhizopus</taxon>
    </lineage>
</organism>
<sequence length="294" mass="33922">MTLTKRLHDGNEIPVLGLGTYRMRSEEELRPVITEAIRCGYRLIDSATVYKNEEVLGKILKDIFTDPSFGIQRKDLFITSKLSPQDQGYDNCYKAVNKSLERFGLDYFDLYLIHWPGTAKKQLSDPINSENRMGSYRALEQLYKEGKLKQIGISNYTVKHLSELLQKCEIVPHVHQFELHPYLYQTELLNLCQQHNIQVQAYSSLGEGKLVNGEIKIDCLNDIAQRLRTTPAVVLLRWAVDHGWLIIPKSKTPTRVKENASVLDVQLSDEDIKLLDDIHNAKTRRFCWDPTNVY</sequence>
<dbReference type="CDD" id="cd19136">
    <property type="entry name" value="AKR_DrGR-like"/>
    <property type="match status" value="1"/>
</dbReference>
<feature type="domain" description="NADP-dependent oxidoreductase" evidence="7">
    <location>
        <begin position="16"/>
        <end position="278"/>
    </location>
</feature>
<evidence type="ECO:0000256" key="1">
    <source>
        <dbReference type="ARBA" id="ARBA00007905"/>
    </source>
</evidence>
<dbReference type="InterPro" id="IPR020471">
    <property type="entry name" value="AKR"/>
</dbReference>
<dbReference type="PANTHER" id="PTHR43827:SF3">
    <property type="entry name" value="NADP-DEPENDENT OXIDOREDUCTASE DOMAIN-CONTAINING PROTEIN"/>
    <property type="match status" value="1"/>
</dbReference>
<dbReference type="OrthoDB" id="416253at2759"/>
<dbReference type="Gene3D" id="3.20.20.100">
    <property type="entry name" value="NADP-dependent oxidoreductase domain"/>
    <property type="match status" value="1"/>
</dbReference>
<dbReference type="PROSITE" id="PS00798">
    <property type="entry name" value="ALDOKETO_REDUCTASE_1"/>
    <property type="match status" value="1"/>
</dbReference>
<gene>
    <name evidence="8" type="ORF">BCV72DRAFT_231125</name>
</gene>
<dbReference type="GO" id="GO:0016616">
    <property type="term" value="F:oxidoreductase activity, acting on the CH-OH group of donors, NAD or NADP as acceptor"/>
    <property type="evidence" value="ECO:0007669"/>
    <property type="project" value="UniProtKB-ARBA"/>
</dbReference>
<dbReference type="InterPro" id="IPR018170">
    <property type="entry name" value="Aldo/ket_reductase_CS"/>
</dbReference>
<protein>
    <submittedName>
        <fullName evidence="8">Aldo/keto reductase</fullName>
    </submittedName>
</protein>
<accession>A0A1X0QY69</accession>
<evidence type="ECO:0000256" key="4">
    <source>
        <dbReference type="PIRSR" id="PIRSR000097-1"/>
    </source>
</evidence>
<proteinExistence type="inferred from homology"/>
<dbReference type="InterPro" id="IPR036812">
    <property type="entry name" value="NAD(P)_OxRdtase_dom_sf"/>
</dbReference>
<dbReference type="Proteomes" id="UP000242414">
    <property type="component" value="Unassembled WGS sequence"/>
</dbReference>
<feature type="binding site" evidence="5">
    <location>
        <position position="114"/>
    </location>
    <ligand>
        <name>substrate</name>
    </ligand>
</feature>
<dbReference type="PANTHER" id="PTHR43827">
    <property type="entry name" value="2,5-DIKETO-D-GLUCONIC ACID REDUCTASE"/>
    <property type="match status" value="1"/>
</dbReference>
<evidence type="ECO:0000313" key="8">
    <source>
        <dbReference type="EMBL" id="ORE04689.1"/>
    </source>
</evidence>
<dbReference type="PIRSF" id="PIRSF000097">
    <property type="entry name" value="AKR"/>
    <property type="match status" value="1"/>
</dbReference>
<evidence type="ECO:0000256" key="2">
    <source>
        <dbReference type="ARBA" id="ARBA00022857"/>
    </source>
</evidence>